<sequence>MFYRAVACANFEVPRYKNPIWRNWKAPNPLWTSSAWTIGPPFDDAFLGGTTVPAAFTRADVELATDLTDLTAQASAFTMMAAQTQLRARRGWQTSGRGDCPVPGNVGRIPGAASLGLAGDVPPPRPPGENTDSQMPTTANGYTPGTALPVPGTTSPLDVPRR</sequence>
<evidence type="ECO:0000313" key="2">
    <source>
        <dbReference type="EMBL" id="GMF23968.1"/>
    </source>
</evidence>
<comment type="caution">
    <text evidence="2">The sequence shown here is derived from an EMBL/GenBank/DDBJ whole genome shotgun (WGS) entry which is preliminary data.</text>
</comment>
<dbReference type="Proteomes" id="UP001165121">
    <property type="component" value="Unassembled WGS sequence"/>
</dbReference>
<accession>A0A9W6U173</accession>
<name>A0A9W6U173_9STRA</name>
<evidence type="ECO:0000313" key="3">
    <source>
        <dbReference type="Proteomes" id="UP001165121"/>
    </source>
</evidence>
<feature type="region of interest" description="Disordered" evidence="1">
    <location>
        <begin position="89"/>
        <end position="162"/>
    </location>
</feature>
<dbReference type="EMBL" id="BSXT01000305">
    <property type="protein sequence ID" value="GMF23968.1"/>
    <property type="molecule type" value="Genomic_DNA"/>
</dbReference>
<organism evidence="2 3">
    <name type="scientific">Phytophthora fragariaefolia</name>
    <dbReference type="NCBI Taxonomy" id="1490495"/>
    <lineage>
        <taxon>Eukaryota</taxon>
        <taxon>Sar</taxon>
        <taxon>Stramenopiles</taxon>
        <taxon>Oomycota</taxon>
        <taxon>Peronosporomycetes</taxon>
        <taxon>Peronosporales</taxon>
        <taxon>Peronosporaceae</taxon>
        <taxon>Phytophthora</taxon>
    </lineage>
</organism>
<proteinExistence type="predicted"/>
<reference evidence="2" key="1">
    <citation type="submission" date="2023-04" db="EMBL/GenBank/DDBJ databases">
        <title>Phytophthora fragariaefolia NBRC 109709.</title>
        <authorList>
            <person name="Ichikawa N."/>
            <person name="Sato H."/>
            <person name="Tonouchi N."/>
        </authorList>
    </citation>
    <scope>NUCLEOTIDE SEQUENCE</scope>
    <source>
        <strain evidence="2">NBRC 109709</strain>
    </source>
</reference>
<keyword evidence="3" id="KW-1185">Reference proteome</keyword>
<evidence type="ECO:0000256" key="1">
    <source>
        <dbReference type="SAM" id="MobiDB-lite"/>
    </source>
</evidence>
<protein>
    <submittedName>
        <fullName evidence="2">Unnamed protein product</fullName>
    </submittedName>
</protein>
<dbReference type="OrthoDB" id="10502683at2759"/>
<dbReference type="AlphaFoldDB" id="A0A9W6U173"/>
<gene>
    <name evidence="2" type="ORF">Pfra01_000391500</name>
</gene>
<feature type="compositionally biased region" description="Polar residues" evidence="1">
    <location>
        <begin position="130"/>
        <end position="143"/>
    </location>
</feature>